<protein>
    <submittedName>
        <fullName evidence="1">Putative 3TM holin</fullName>
    </submittedName>
</protein>
<reference evidence="1 2" key="1">
    <citation type="submission" date="2019-02" db="EMBL/GenBank/DDBJ databases">
        <title>Genomic Encyclopedia of Type Strains, Phase IV (KMG-IV): sequencing the most valuable type-strain genomes for metagenomic binning, comparative biology and taxonomic classification.</title>
        <authorList>
            <person name="Goeker M."/>
        </authorList>
    </citation>
    <scope>NUCLEOTIDE SEQUENCE [LARGE SCALE GENOMIC DNA]</scope>
    <source>
        <strain evidence="1 2">K24</strain>
    </source>
</reference>
<dbReference type="EMBL" id="SGXC01000002">
    <property type="protein sequence ID" value="RZS80663.1"/>
    <property type="molecule type" value="Genomic_DNA"/>
</dbReference>
<gene>
    <name evidence="1" type="ORF">EV675_3275</name>
</gene>
<dbReference type="OrthoDB" id="8657014at2"/>
<organism evidence="1 2">
    <name type="scientific">Pigmentiphaga kullae</name>
    <dbReference type="NCBI Taxonomy" id="151784"/>
    <lineage>
        <taxon>Bacteria</taxon>
        <taxon>Pseudomonadati</taxon>
        <taxon>Pseudomonadota</taxon>
        <taxon>Betaproteobacteria</taxon>
        <taxon>Burkholderiales</taxon>
        <taxon>Alcaligenaceae</taxon>
        <taxon>Pigmentiphaga</taxon>
    </lineage>
</organism>
<sequence>MAAIIAFVVIIANAATALRLLTYRRGPARYRLWASCAAYVLIVCTGGQALSVVVHGTPVTIWQAGVSVVLAMLAHRARGNVARIVRVAP</sequence>
<dbReference type="InterPro" id="IPR008473">
    <property type="entry name" value="Phage_holin_3_7"/>
</dbReference>
<accession>A0A4Q7NCL4</accession>
<evidence type="ECO:0000313" key="2">
    <source>
        <dbReference type="Proteomes" id="UP000292445"/>
    </source>
</evidence>
<proteinExistence type="predicted"/>
<keyword evidence="2" id="KW-1185">Reference proteome</keyword>
<name>A0A4Q7NCL4_9BURK</name>
<evidence type="ECO:0000313" key="1">
    <source>
        <dbReference type="EMBL" id="RZS80663.1"/>
    </source>
</evidence>
<dbReference type="RefSeq" id="WP_130358303.1">
    <property type="nucleotide sequence ID" value="NZ_SGXC01000002.1"/>
</dbReference>
<dbReference type="AlphaFoldDB" id="A0A4Q7NCL4"/>
<comment type="caution">
    <text evidence="1">The sequence shown here is derived from an EMBL/GenBank/DDBJ whole genome shotgun (WGS) entry which is preliminary data.</text>
</comment>
<dbReference type="Pfam" id="PF05449">
    <property type="entry name" value="Phage_holin_3_7"/>
    <property type="match status" value="1"/>
</dbReference>
<dbReference type="Proteomes" id="UP000292445">
    <property type="component" value="Unassembled WGS sequence"/>
</dbReference>